<dbReference type="GO" id="GO:0006508">
    <property type="term" value="P:proteolysis"/>
    <property type="evidence" value="ECO:0007669"/>
    <property type="project" value="UniProtKB-KW"/>
</dbReference>
<evidence type="ECO:0000259" key="9">
    <source>
        <dbReference type="PROSITE" id="PS50878"/>
    </source>
</evidence>
<dbReference type="Gene3D" id="3.30.70.270">
    <property type="match status" value="2"/>
</dbReference>
<keyword evidence="6" id="KW-0255">Endonuclease</keyword>
<dbReference type="Gene3D" id="3.10.10.10">
    <property type="entry name" value="HIV Type 1 Reverse Transcriptase, subunit A, domain 1"/>
    <property type="match status" value="1"/>
</dbReference>
<keyword evidence="4" id="KW-0548">Nucleotidyltransferase</keyword>
<dbReference type="Pfam" id="PF00078">
    <property type="entry name" value="RVT_1"/>
    <property type="match status" value="1"/>
</dbReference>
<evidence type="ECO:0000256" key="2">
    <source>
        <dbReference type="ARBA" id="ARBA00022670"/>
    </source>
</evidence>
<dbReference type="PROSITE" id="PS00141">
    <property type="entry name" value="ASP_PROTEASE"/>
    <property type="match status" value="1"/>
</dbReference>
<reference evidence="10" key="1">
    <citation type="submission" date="2015-12" db="EMBL/GenBank/DDBJ databases">
        <title>De novo transcriptome assembly of four potential Pierce s Disease insect vectors from Arizona vineyards.</title>
        <authorList>
            <person name="Tassone E.E."/>
        </authorList>
    </citation>
    <scope>NUCLEOTIDE SEQUENCE</scope>
</reference>
<keyword evidence="5" id="KW-0540">Nuclease</keyword>
<organism evidence="10">
    <name type="scientific">Clastoptera arizonana</name>
    <name type="common">Arizona spittle bug</name>
    <dbReference type="NCBI Taxonomy" id="38151"/>
    <lineage>
        <taxon>Eukaryota</taxon>
        <taxon>Metazoa</taxon>
        <taxon>Ecdysozoa</taxon>
        <taxon>Arthropoda</taxon>
        <taxon>Hexapoda</taxon>
        <taxon>Insecta</taxon>
        <taxon>Pterygota</taxon>
        <taxon>Neoptera</taxon>
        <taxon>Paraneoptera</taxon>
        <taxon>Hemiptera</taxon>
        <taxon>Auchenorrhyncha</taxon>
        <taxon>Cercopoidea</taxon>
        <taxon>Clastopteridae</taxon>
        <taxon>Clastoptera</taxon>
    </lineage>
</organism>
<evidence type="ECO:0000256" key="7">
    <source>
        <dbReference type="ARBA" id="ARBA00022801"/>
    </source>
</evidence>
<dbReference type="SUPFAM" id="SSF56672">
    <property type="entry name" value="DNA/RNA polymerases"/>
    <property type="match status" value="1"/>
</dbReference>
<evidence type="ECO:0000256" key="1">
    <source>
        <dbReference type="ARBA" id="ARBA00012493"/>
    </source>
</evidence>
<dbReference type="CDD" id="cd01647">
    <property type="entry name" value="RT_LTR"/>
    <property type="match status" value="1"/>
</dbReference>
<evidence type="ECO:0000256" key="4">
    <source>
        <dbReference type="ARBA" id="ARBA00022695"/>
    </source>
</evidence>
<gene>
    <name evidence="10" type="ORF">g.44207</name>
</gene>
<dbReference type="PANTHER" id="PTHR37984:SF5">
    <property type="entry name" value="PROTEIN NYNRIN-LIKE"/>
    <property type="match status" value="1"/>
</dbReference>
<dbReference type="InterPro" id="IPR043502">
    <property type="entry name" value="DNA/RNA_pol_sf"/>
</dbReference>
<feature type="domain" description="Reverse transcriptase" evidence="9">
    <location>
        <begin position="316"/>
        <end position="500"/>
    </location>
</feature>
<protein>
    <recommendedName>
        <fullName evidence="1">RNA-directed DNA polymerase</fullName>
        <ecNumber evidence="1">2.7.7.49</ecNumber>
    </recommendedName>
</protein>
<dbReference type="InterPro" id="IPR041373">
    <property type="entry name" value="RT_RNaseH"/>
</dbReference>
<accession>A0A1B6E8Y4</accession>
<dbReference type="FunFam" id="3.30.70.270:FF:000020">
    <property type="entry name" value="Transposon Tf2-6 polyprotein-like Protein"/>
    <property type="match status" value="1"/>
</dbReference>
<dbReference type="InterPro" id="IPR000477">
    <property type="entry name" value="RT_dom"/>
</dbReference>
<evidence type="ECO:0000256" key="5">
    <source>
        <dbReference type="ARBA" id="ARBA00022722"/>
    </source>
</evidence>
<evidence type="ECO:0000256" key="3">
    <source>
        <dbReference type="ARBA" id="ARBA00022679"/>
    </source>
</evidence>
<keyword evidence="2" id="KW-0645">Protease</keyword>
<dbReference type="CDD" id="cd09274">
    <property type="entry name" value="RNase_HI_RT_Ty3"/>
    <property type="match status" value="1"/>
</dbReference>
<keyword evidence="8" id="KW-0695">RNA-directed DNA polymerase</keyword>
<evidence type="ECO:0000313" key="10">
    <source>
        <dbReference type="EMBL" id="JAS34383.1"/>
    </source>
</evidence>
<dbReference type="GO" id="GO:0004190">
    <property type="term" value="F:aspartic-type endopeptidase activity"/>
    <property type="evidence" value="ECO:0007669"/>
    <property type="project" value="InterPro"/>
</dbReference>
<evidence type="ECO:0000256" key="6">
    <source>
        <dbReference type="ARBA" id="ARBA00022759"/>
    </source>
</evidence>
<dbReference type="PROSITE" id="PS50878">
    <property type="entry name" value="RT_POL"/>
    <property type="match status" value="1"/>
</dbReference>
<evidence type="ECO:0000256" key="8">
    <source>
        <dbReference type="ARBA" id="ARBA00022918"/>
    </source>
</evidence>
<dbReference type="SUPFAM" id="SSF50630">
    <property type="entry name" value="Acid proteases"/>
    <property type="match status" value="1"/>
</dbReference>
<dbReference type="GO" id="GO:0004519">
    <property type="term" value="F:endonuclease activity"/>
    <property type="evidence" value="ECO:0007669"/>
    <property type="project" value="UniProtKB-KW"/>
</dbReference>
<dbReference type="InterPro" id="IPR050951">
    <property type="entry name" value="Retrovirus_Pol_polyprotein"/>
</dbReference>
<proteinExistence type="predicted"/>
<dbReference type="EC" id="2.7.7.49" evidence="1"/>
<dbReference type="AlphaFoldDB" id="A0A1B6E8Y4"/>
<dbReference type="EMBL" id="GEDC01002915">
    <property type="protein sequence ID" value="JAS34383.1"/>
    <property type="molecule type" value="Transcribed_RNA"/>
</dbReference>
<dbReference type="Gene3D" id="2.40.70.10">
    <property type="entry name" value="Acid Proteases"/>
    <property type="match status" value="1"/>
</dbReference>
<dbReference type="GO" id="GO:0003964">
    <property type="term" value="F:RNA-directed DNA polymerase activity"/>
    <property type="evidence" value="ECO:0007669"/>
    <property type="project" value="UniProtKB-KW"/>
</dbReference>
<dbReference type="Pfam" id="PF17917">
    <property type="entry name" value="RT_RNaseH"/>
    <property type="match status" value="1"/>
</dbReference>
<dbReference type="InterPro" id="IPR043128">
    <property type="entry name" value="Rev_trsase/Diguanyl_cyclase"/>
</dbReference>
<dbReference type="InterPro" id="IPR001969">
    <property type="entry name" value="Aspartic_peptidase_AS"/>
</dbReference>
<keyword evidence="7" id="KW-0378">Hydrolase</keyword>
<name>A0A1B6E8Y4_9HEMI</name>
<sequence>MHIEDNTNELPYFNDPETKLKVLIDTGSTRSFIKKSIAFSYCKTTLKQEPFEVSTAHGVSKEKFSCILRLFGEKPTKFYLFDFHKDFDLLLGLDNIKHLKINLNFINDKLIFNNRQISIQYFNTEEQKTNRSKKDTPTTCHLIKARTKQIIKIKIDNLKKGEGIIPYTQKDGLEIPRCIVDIKNSEAYCPVINNTAKDRLLALEPTTVEPLNDFKIYKINANIKRTPNFNMLANNKQKLDLTKIRTDHMNSEEKQEILKLISEFSDIFHNENNSLTFTNQVKHFIKTTDEVPVYTRNYRYPEIYRKEVDKQIQEMLKQEIIRPSCSPWNSPVWIVPKKLDASNKQKLRLVIDFRGLNAKTIDDKFPLPNITDILDKLGRAQYFTTLDLVSGFHQVEMEPASISKTAFSTETGHYEFLRMPFGLKNSPPTFQRLMNNILRGIQNETCLVYLDDIIVYSSSLQEHLLRLKEVFTRLRNANFKVQLDKTEFLRKEVAYLGHIVTQDGVKPNPDKIKVIKNYPIPKTTKQIKGFLGLLGYYRKFIKNFAKITKPFTNCLKKDVKINIDDPDYINCFETCKDILSNEPLLQYPDFKKEFILTTDASNYAVGGILSQIKNGHDLPIAYASRTLNNSEINYSAIEKELLAIVWATKHFRPYLFGRKFTIYSDHKPLQWLFSVKEPNSKLLRWRLKLEEFDYQIKYKKGKLNQNADALSRIQLNMTEKFQKPNQSNSNEDLQQTIAESTQLYFPELDDDSQSMIANIDVEEFVKNNNEDSNQTVHSNVEGNTQIEIPISEDPVNFGKNQILLSLVKYQAKQVKILKLFGNSKMRLVVEISENNLENDIINFVKSYLVPKIKYNLYFEDDFYEKFVTCVANNFKQCELNLIKCNKKLLDVTCEDEILEIIEAYHVSKTNHRGMQET</sequence>
<dbReference type="InterPro" id="IPR021109">
    <property type="entry name" value="Peptidase_aspartic_dom_sf"/>
</dbReference>
<keyword evidence="3" id="KW-0808">Transferase</keyword>
<dbReference type="PANTHER" id="PTHR37984">
    <property type="entry name" value="PROTEIN CBG26694"/>
    <property type="match status" value="1"/>
</dbReference>
<dbReference type="FunFam" id="3.10.10.10:FF:000007">
    <property type="entry name" value="Retrovirus-related Pol polyprotein from transposon 17.6-like Protein"/>
    <property type="match status" value="1"/>
</dbReference>